<dbReference type="EMBL" id="QBIY01012853">
    <property type="protein sequence ID" value="RXN15477.1"/>
    <property type="molecule type" value="Genomic_DNA"/>
</dbReference>
<proteinExistence type="predicted"/>
<feature type="domain" description="C-type lectin" evidence="9">
    <location>
        <begin position="184"/>
        <end position="301"/>
    </location>
</feature>
<keyword evidence="3" id="KW-0677">Repeat</keyword>
<sequence>MAAAKVGRKRQSPIWDFFEYDSVKNKTIYSIGGNSFGKPCQFPFKFGDKWYAECIVEGRSDGQLWCATETDYNTERKWGFCPTKSLTNVFGTTLWIGLNSLDFESGWQWSNGNPFRYLNWAPGHPSLEPGLNCGALNAGKASKWESIACSKKLGYICRKGNSTDNTPPPGKDQPNFCPVAWVPYAGHCYYLQRTKMMWSNALAACHKEGADLASIHNIEEHSFIISQSGYLPTDELWIGLNDQRIQNLFEWSDRTHVTFTKWLAGEPSHVINRMEDCVLIKGKEGTWADHMCETERGYICKKKSSSKPEGNPELVSPGCLPIYQKENDEKKSWFDARDFCRAIGGDLASFHSQKEINKLPLILRTGGLVNRTTTTIKSTVRKVAFIMDASGTIVIVKPTITGFARYQ</sequence>
<feature type="disulfide bond" evidence="8">
    <location>
        <begin position="54"/>
        <end position="81"/>
    </location>
</feature>
<feature type="disulfide bond" evidence="8">
    <location>
        <begin position="40"/>
        <end position="66"/>
    </location>
</feature>
<evidence type="ECO:0000256" key="1">
    <source>
        <dbReference type="ARBA" id="ARBA00004167"/>
    </source>
</evidence>
<dbReference type="SMART" id="SM00059">
    <property type="entry name" value="FN2"/>
    <property type="match status" value="1"/>
</dbReference>
<dbReference type="FunFam" id="2.10.10.10:FF:000001">
    <property type="entry name" value="Fibronectin 1a isoform 1"/>
    <property type="match status" value="1"/>
</dbReference>
<evidence type="ECO:0000256" key="7">
    <source>
        <dbReference type="ARBA" id="ARBA00023180"/>
    </source>
</evidence>
<dbReference type="PROSITE" id="PS00023">
    <property type="entry name" value="FN2_1"/>
    <property type="match status" value="1"/>
</dbReference>
<dbReference type="CDD" id="cd00062">
    <property type="entry name" value="FN2"/>
    <property type="match status" value="1"/>
</dbReference>
<dbReference type="InterPro" id="IPR050111">
    <property type="entry name" value="C-type_lectin/snaclec_domain"/>
</dbReference>
<evidence type="ECO:0000313" key="11">
    <source>
        <dbReference type="EMBL" id="RXN15477.1"/>
    </source>
</evidence>
<evidence type="ECO:0000256" key="2">
    <source>
        <dbReference type="ARBA" id="ARBA00022692"/>
    </source>
</evidence>
<accession>A0A498MEN4</accession>
<dbReference type="InterPro" id="IPR013806">
    <property type="entry name" value="Kringle-like"/>
</dbReference>
<evidence type="ECO:0000256" key="3">
    <source>
        <dbReference type="ARBA" id="ARBA00022737"/>
    </source>
</evidence>
<dbReference type="InterPro" id="IPR001304">
    <property type="entry name" value="C-type_lectin-like"/>
</dbReference>
<reference evidence="11 12" key="1">
    <citation type="submission" date="2018-03" db="EMBL/GenBank/DDBJ databases">
        <title>Draft genome sequence of Rohu Carp (Labeo rohita).</title>
        <authorList>
            <person name="Das P."/>
            <person name="Kushwaha B."/>
            <person name="Joshi C.G."/>
            <person name="Kumar D."/>
            <person name="Nagpure N.S."/>
            <person name="Sahoo L."/>
            <person name="Das S.P."/>
            <person name="Bit A."/>
            <person name="Patnaik S."/>
            <person name="Meher P.K."/>
            <person name="Jayasankar P."/>
            <person name="Koringa P.G."/>
            <person name="Patel N.V."/>
            <person name="Hinsu A.T."/>
            <person name="Kumar R."/>
            <person name="Pandey M."/>
            <person name="Agarwal S."/>
            <person name="Srivastava S."/>
            <person name="Singh M."/>
            <person name="Iquebal M.A."/>
            <person name="Jaiswal S."/>
            <person name="Angadi U.B."/>
            <person name="Kumar N."/>
            <person name="Raza M."/>
            <person name="Shah T.M."/>
            <person name="Rai A."/>
            <person name="Jena J.K."/>
        </authorList>
    </citation>
    <scope>NUCLEOTIDE SEQUENCE [LARGE SCALE GENOMIC DNA]</scope>
    <source>
        <strain evidence="11">DASCIFA01</strain>
        <tissue evidence="11">Testis</tissue>
    </source>
</reference>
<keyword evidence="7" id="KW-0325">Glycoprotein</keyword>
<dbReference type="PROSITE" id="PS51092">
    <property type="entry name" value="FN2_2"/>
    <property type="match status" value="1"/>
</dbReference>
<dbReference type="CDD" id="cd00037">
    <property type="entry name" value="CLECT"/>
    <property type="match status" value="3"/>
</dbReference>
<keyword evidence="4" id="KW-1133">Transmembrane helix</keyword>
<dbReference type="SUPFAM" id="SSF56436">
    <property type="entry name" value="C-type lectin-like"/>
    <property type="match status" value="3"/>
</dbReference>
<evidence type="ECO:0000256" key="4">
    <source>
        <dbReference type="ARBA" id="ARBA00022989"/>
    </source>
</evidence>
<dbReference type="PROSITE" id="PS00615">
    <property type="entry name" value="C_TYPE_LECTIN_1"/>
    <property type="match status" value="2"/>
</dbReference>
<dbReference type="FunFam" id="3.10.100.10:FF:000016">
    <property type="entry name" value="macrophage mannose receptor 1"/>
    <property type="match status" value="1"/>
</dbReference>
<dbReference type="PANTHER" id="PTHR22803">
    <property type="entry name" value="MANNOSE, PHOSPHOLIPASE, LECTIN RECEPTOR RELATED"/>
    <property type="match status" value="1"/>
</dbReference>
<dbReference type="GO" id="GO:0016020">
    <property type="term" value="C:membrane"/>
    <property type="evidence" value="ECO:0007669"/>
    <property type="project" value="UniProtKB-SubCell"/>
</dbReference>
<keyword evidence="6 8" id="KW-1015">Disulfide bond</keyword>
<dbReference type="InterPro" id="IPR016186">
    <property type="entry name" value="C-type_lectin-like/link_sf"/>
</dbReference>
<name>A0A498MEN4_LABRO</name>
<dbReference type="Gene3D" id="2.10.10.10">
    <property type="entry name" value="Fibronectin, type II, collagen-binding"/>
    <property type="match status" value="1"/>
</dbReference>
<dbReference type="InterPro" id="IPR018378">
    <property type="entry name" value="C-type_lectin_CS"/>
</dbReference>
<comment type="caution">
    <text evidence="11">The sequence shown here is derived from an EMBL/GenBank/DDBJ whole genome shotgun (WGS) entry which is preliminary data.</text>
</comment>
<dbReference type="Pfam" id="PF00059">
    <property type="entry name" value="Lectin_C"/>
    <property type="match status" value="2"/>
</dbReference>
<evidence type="ECO:0000256" key="8">
    <source>
        <dbReference type="PROSITE-ProRule" id="PRU00479"/>
    </source>
</evidence>
<evidence type="ECO:0000259" key="9">
    <source>
        <dbReference type="PROSITE" id="PS50041"/>
    </source>
</evidence>
<dbReference type="Gene3D" id="3.10.100.10">
    <property type="entry name" value="Mannose-Binding Protein A, subunit A"/>
    <property type="match status" value="3"/>
</dbReference>
<dbReference type="STRING" id="84645.A0A498MEN4"/>
<comment type="subcellular location">
    <subcellularLocation>
        <location evidence="1">Membrane</location>
        <topology evidence="1">Single-pass membrane protein</topology>
    </subcellularLocation>
</comment>
<organism evidence="11 12">
    <name type="scientific">Labeo rohita</name>
    <name type="common">Indian major carp</name>
    <name type="synonym">Cyprinus rohita</name>
    <dbReference type="NCBI Taxonomy" id="84645"/>
    <lineage>
        <taxon>Eukaryota</taxon>
        <taxon>Metazoa</taxon>
        <taxon>Chordata</taxon>
        <taxon>Craniata</taxon>
        <taxon>Vertebrata</taxon>
        <taxon>Euteleostomi</taxon>
        <taxon>Actinopterygii</taxon>
        <taxon>Neopterygii</taxon>
        <taxon>Teleostei</taxon>
        <taxon>Ostariophysi</taxon>
        <taxon>Cypriniformes</taxon>
        <taxon>Cyprinidae</taxon>
        <taxon>Labeoninae</taxon>
        <taxon>Labeonini</taxon>
        <taxon>Labeo</taxon>
    </lineage>
</organism>
<dbReference type="PROSITE" id="PS50041">
    <property type="entry name" value="C_TYPE_LECTIN_2"/>
    <property type="match status" value="2"/>
</dbReference>
<feature type="domain" description="C-type lectin" evidence="9">
    <location>
        <begin position="94"/>
        <end position="158"/>
    </location>
</feature>
<dbReference type="SUPFAM" id="SSF57440">
    <property type="entry name" value="Kringle-like"/>
    <property type="match status" value="1"/>
</dbReference>
<dbReference type="InterPro" id="IPR036943">
    <property type="entry name" value="FN_type2_sf"/>
</dbReference>
<dbReference type="Pfam" id="PF00040">
    <property type="entry name" value="fn2"/>
    <property type="match status" value="1"/>
</dbReference>
<evidence type="ECO:0000259" key="10">
    <source>
        <dbReference type="PROSITE" id="PS51092"/>
    </source>
</evidence>
<keyword evidence="11" id="KW-0675">Receptor</keyword>
<keyword evidence="5" id="KW-0472">Membrane</keyword>
<dbReference type="SMART" id="SM00034">
    <property type="entry name" value="CLECT"/>
    <property type="match status" value="2"/>
</dbReference>
<protein>
    <submittedName>
        <fullName evidence="11">Macrophage mannose receptor 1</fullName>
    </submittedName>
</protein>
<keyword evidence="12" id="KW-1185">Reference proteome</keyword>
<dbReference type="PRINTS" id="PR00013">
    <property type="entry name" value="FNTYPEII"/>
</dbReference>
<feature type="domain" description="Fibronectin type-II" evidence="10">
    <location>
        <begin position="35"/>
        <end position="83"/>
    </location>
</feature>
<keyword evidence="2" id="KW-0812">Transmembrane</keyword>
<evidence type="ECO:0000256" key="5">
    <source>
        <dbReference type="ARBA" id="ARBA00023136"/>
    </source>
</evidence>
<gene>
    <name evidence="11" type="ORF">ROHU_008784</name>
</gene>
<dbReference type="AlphaFoldDB" id="A0A498MEN4"/>
<dbReference type="InterPro" id="IPR016187">
    <property type="entry name" value="CTDL_fold"/>
</dbReference>
<evidence type="ECO:0000313" key="12">
    <source>
        <dbReference type="Proteomes" id="UP000290572"/>
    </source>
</evidence>
<dbReference type="Proteomes" id="UP000290572">
    <property type="component" value="Unassembled WGS sequence"/>
</dbReference>
<dbReference type="InterPro" id="IPR000562">
    <property type="entry name" value="FN_type2_dom"/>
</dbReference>
<evidence type="ECO:0000256" key="6">
    <source>
        <dbReference type="ARBA" id="ARBA00023157"/>
    </source>
</evidence>